<keyword evidence="2" id="KW-0479">Metal-binding</keyword>
<protein>
    <submittedName>
        <fullName evidence="7">Probable taurine catabolism dioxygenase</fullName>
    </submittedName>
</protein>
<comment type="similarity">
    <text evidence="1">Belongs to the TfdA dioxygenase family.</text>
</comment>
<proteinExistence type="inferred from homology"/>
<dbReference type="GO" id="GO:0016706">
    <property type="term" value="F:2-oxoglutarate-dependent dioxygenase activity"/>
    <property type="evidence" value="ECO:0007669"/>
    <property type="project" value="TreeGrafter"/>
</dbReference>
<keyword evidence="3 7" id="KW-0223">Dioxygenase</keyword>
<reference evidence="7" key="1">
    <citation type="journal article" date="2008" name="ISME J.">
        <title>Hindsight in the relative abundance, metabolic potential and genome dynamics of uncultivated marine archaea from comparative metagenomic analyses of bathypelagic plankton of different oceanic regions.</title>
        <authorList>
            <person name="Martin-Cuadrado A.B."/>
            <person name="Rodriguez-Valera F."/>
            <person name="Moreira D."/>
            <person name="Alba J.C."/>
            <person name="Ivars-Martinez E."/>
            <person name="Henn M.R."/>
            <person name="Talla E."/>
            <person name="Lopez-Garcia P."/>
        </authorList>
    </citation>
    <scope>NUCLEOTIDE SEQUENCE</scope>
</reference>
<dbReference type="Pfam" id="PF02668">
    <property type="entry name" value="TauD"/>
    <property type="match status" value="1"/>
</dbReference>
<dbReference type="GO" id="GO:0005737">
    <property type="term" value="C:cytoplasm"/>
    <property type="evidence" value="ECO:0007669"/>
    <property type="project" value="TreeGrafter"/>
</dbReference>
<dbReference type="GO" id="GO:0006790">
    <property type="term" value="P:sulfur compound metabolic process"/>
    <property type="evidence" value="ECO:0007669"/>
    <property type="project" value="TreeGrafter"/>
</dbReference>
<dbReference type="EMBL" id="EU686636">
    <property type="protein sequence ID" value="ACF09927.1"/>
    <property type="molecule type" value="Genomic_DNA"/>
</dbReference>
<dbReference type="PANTHER" id="PTHR30468">
    <property type="entry name" value="ALPHA-KETOGLUTARATE-DEPENDENT SULFONATE DIOXYGENASE"/>
    <property type="match status" value="1"/>
</dbReference>
<dbReference type="SUPFAM" id="SSF51197">
    <property type="entry name" value="Clavaminate synthase-like"/>
    <property type="match status" value="1"/>
</dbReference>
<evidence type="ECO:0000256" key="5">
    <source>
        <dbReference type="ARBA" id="ARBA00023004"/>
    </source>
</evidence>
<evidence type="ECO:0000259" key="6">
    <source>
        <dbReference type="Pfam" id="PF02668"/>
    </source>
</evidence>
<dbReference type="PANTHER" id="PTHR30468:SF1">
    <property type="entry name" value="ALPHA-KETOGLUTARATE-DEPENDENT SULFONATE DIOXYGENASE"/>
    <property type="match status" value="1"/>
</dbReference>
<reference evidence="7" key="2">
    <citation type="submission" date="2008-08" db="EMBL/GenBank/DDBJ databases">
        <authorList>
            <person name="Martin-Cuadrado A.-B."/>
            <person name="Rodriguez-Valera F."/>
            <person name="Moreira D."/>
            <person name="Alba J.-C."/>
            <person name="Ivars-Martinez E."/>
            <person name="Henn M.R."/>
            <person name="Talla E."/>
            <person name="Lopez-Garcia P."/>
        </authorList>
    </citation>
    <scope>NUCLEOTIDE SEQUENCE</scope>
</reference>
<keyword evidence="5" id="KW-0408">Iron</keyword>
<dbReference type="GO" id="GO:0046872">
    <property type="term" value="F:metal ion binding"/>
    <property type="evidence" value="ECO:0007669"/>
    <property type="project" value="UniProtKB-KW"/>
</dbReference>
<dbReference type="InterPro" id="IPR051323">
    <property type="entry name" value="AtsK-like"/>
</dbReference>
<sequence>MQDYAHITVEPASRNCGAFVDGVDLTKPVTSAICREIHTALMRHQVVFFRDQDVTPVEQTTFARNFGPLRIKHRSAFELHDDTSEVSVIVNNREHPPYIDHYHADGMFRMEPEFASMLKAEAPPKMGGDTIFVSLKAAWNGLSDALRATLDDKIAVYDFMKLHSTPEKARNWTGPSRQGMIKSRDENPPVQHPLVPKHPVSGERCLYFSESFTAAILGLNKYESEAMHALLTRHCAKPEFQYRLQWRKGTIAMWDNLGSLHYAVADYWPDTRIMHRLTILKDEIGMSGAVAAE</sequence>
<evidence type="ECO:0000256" key="2">
    <source>
        <dbReference type="ARBA" id="ARBA00022723"/>
    </source>
</evidence>
<accession>B3V6K3</accession>
<dbReference type="AlphaFoldDB" id="B3V6K3"/>
<dbReference type="InterPro" id="IPR042098">
    <property type="entry name" value="TauD-like_sf"/>
</dbReference>
<evidence type="ECO:0000256" key="1">
    <source>
        <dbReference type="ARBA" id="ARBA00005896"/>
    </source>
</evidence>
<dbReference type="InterPro" id="IPR003819">
    <property type="entry name" value="TauD/TfdA-like"/>
</dbReference>
<dbReference type="Gene3D" id="3.60.130.10">
    <property type="entry name" value="Clavaminate synthase-like"/>
    <property type="match status" value="1"/>
</dbReference>
<feature type="domain" description="TauD/TfdA-like" evidence="6">
    <location>
        <begin position="10"/>
        <end position="278"/>
    </location>
</feature>
<keyword evidence="4" id="KW-0560">Oxidoreductase</keyword>
<evidence type="ECO:0000256" key="3">
    <source>
        <dbReference type="ARBA" id="ARBA00022964"/>
    </source>
</evidence>
<evidence type="ECO:0000313" key="7">
    <source>
        <dbReference type="EMBL" id="ACF09927.1"/>
    </source>
</evidence>
<organism evidence="7">
    <name type="scientific">uncultured marine group III euryarchaeote KM3-28-E8</name>
    <dbReference type="NCBI Taxonomy" id="526676"/>
    <lineage>
        <taxon>Archaea</taxon>
        <taxon>Methanobacteriati</taxon>
        <taxon>Thermoplasmatota</taxon>
        <taxon>Thermoplasmata</taxon>
        <taxon>Candidatus Thermoprofundales</taxon>
        <taxon>environmental samples</taxon>
    </lineage>
</organism>
<evidence type="ECO:0000256" key="4">
    <source>
        <dbReference type="ARBA" id="ARBA00023002"/>
    </source>
</evidence>
<name>B3V6K3_9ARCH</name>